<gene>
    <name evidence="1" type="ORF">G3T16_12055</name>
</gene>
<sequence length="72" mass="7783">MLWHGEHEQAMAVYQQVIGELAGQDNAKALVEDLFAEPVALPAIKALDSFPRAPVLKMGIYCWSSGSPRTAG</sequence>
<protein>
    <recommendedName>
        <fullName evidence="3">Tetratricopeptide repeat protein</fullName>
    </recommendedName>
</protein>
<keyword evidence="2" id="KW-1185">Reference proteome</keyword>
<dbReference type="AlphaFoldDB" id="A0A6C0U1Q4"/>
<evidence type="ECO:0000313" key="1">
    <source>
        <dbReference type="EMBL" id="QIB66040.1"/>
    </source>
</evidence>
<evidence type="ECO:0000313" key="2">
    <source>
        <dbReference type="Proteomes" id="UP000477680"/>
    </source>
</evidence>
<dbReference type="EMBL" id="CP048711">
    <property type="protein sequence ID" value="QIB66040.1"/>
    <property type="molecule type" value="Genomic_DNA"/>
</dbReference>
<proteinExistence type="predicted"/>
<name>A0A6C0U1Q4_9GAMM</name>
<dbReference type="Proteomes" id="UP000477680">
    <property type="component" value="Chromosome"/>
</dbReference>
<dbReference type="RefSeq" id="WP_163495476.1">
    <property type="nucleotide sequence ID" value="NZ_CP048711.1"/>
</dbReference>
<dbReference type="KEGG" id="kim:G3T16_12055"/>
<accession>A0A6C0U1Q4</accession>
<reference evidence="1 2" key="1">
    <citation type="submission" date="2020-02" db="EMBL/GenBank/DDBJ databases">
        <title>Genome sequencing for Kineobactrum sp. M2.</title>
        <authorList>
            <person name="Park S.-J."/>
        </authorList>
    </citation>
    <scope>NUCLEOTIDE SEQUENCE [LARGE SCALE GENOMIC DNA]</scope>
    <source>
        <strain evidence="1 2">M2</strain>
    </source>
</reference>
<evidence type="ECO:0008006" key="3">
    <source>
        <dbReference type="Google" id="ProtNLM"/>
    </source>
</evidence>
<organism evidence="1 2">
    <name type="scientific">Kineobactrum salinum</name>
    <dbReference type="NCBI Taxonomy" id="2708301"/>
    <lineage>
        <taxon>Bacteria</taxon>
        <taxon>Pseudomonadati</taxon>
        <taxon>Pseudomonadota</taxon>
        <taxon>Gammaproteobacteria</taxon>
        <taxon>Cellvibrionales</taxon>
        <taxon>Halieaceae</taxon>
        <taxon>Kineobactrum</taxon>
    </lineage>
</organism>